<dbReference type="PANTHER" id="PTHR24082">
    <property type="entry name" value="NUCLEAR HORMONE RECEPTOR"/>
    <property type="match status" value="1"/>
</dbReference>
<dbReference type="PRINTS" id="PR00398">
    <property type="entry name" value="STRDHORMONER"/>
</dbReference>
<dbReference type="SMART" id="SM00399">
    <property type="entry name" value="ZnF_C4"/>
    <property type="match status" value="1"/>
</dbReference>
<dbReference type="SMART" id="SM00430">
    <property type="entry name" value="HOLI"/>
    <property type="match status" value="1"/>
</dbReference>
<dbReference type="GO" id="GO:0004879">
    <property type="term" value="F:nuclear receptor activity"/>
    <property type="evidence" value="ECO:0007669"/>
    <property type="project" value="TreeGrafter"/>
</dbReference>
<keyword evidence="2 9" id="KW-0863">Zinc-finger</keyword>
<dbReference type="InterPro" id="IPR035500">
    <property type="entry name" value="NHR-like_dom_sf"/>
</dbReference>
<evidence type="ECO:0000256" key="7">
    <source>
        <dbReference type="ARBA" id="ARBA00023170"/>
    </source>
</evidence>
<organism evidence="13 14">
    <name type="scientific">Geotrypetes seraphini</name>
    <name type="common">Gaboon caecilian</name>
    <name type="synonym">Caecilia seraphini</name>
    <dbReference type="NCBI Taxonomy" id="260995"/>
    <lineage>
        <taxon>Eukaryota</taxon>
        <taxon>Metazoa</taxon>
        <taxon>Chordata</taxon>
        <taxon>Craniata</taxon>
        <taxon>Vertebrata</taxon>
        <taxon>Euteleostomi</taxon>
        <taxon>Amphibia</taxon>
        <taxon>Gymnophiona</taxon>
        <taxon>Geotrypetes</taxon>
    </lineage>
</organism>
<evidence type="ECO:0000256" key="3">
    <source>
        <dbReference type="ARBA" id="ARBA00022833"/>
    </source>
</evidence>
<evidence type="ECO:0000256" key="2">
    <source>
        <dbReference type="ARBA" id="ARBA00022771"/>
    </source>
</evidence>
<evidence type="ECO:0000313" key="14">
    <source>
        <dbReference type="RefSeq" id="XP_033796797.1"/>
    </source>
</evidence>
<proteinExistence type="inferred from homology"/>
<evidence type="ECO:0000256" key="1">
    <source>
        <dbReference type="ARBA" id="ARBA00022723"/>
    </source>
</evidence>
<comment type="similarity">
    <text evidence="9">Belongs to the nuclear hormone receptor family.</text>
</comment>
<dbReference type="GO" id="GO:0008270">
    <property type="term" value="F:zinc ion binding"/>
    <property type="evidence" value="ECO:0007669"/>
    <property type="project" value="UniProtKB-KW"/>
</dbReference>
<evidence type="ECO:0000256" key="4">
    <source>
        <dbReference type="ARBA" id="ARBA00023015"/>
    </source>
</evidence>
<dbReference type="InterPro" id="IPR001723">
    <property type="entry name" value="Nuclear_hrmn_rcpt"/>
</dbReference>
<dbReference type="InterPro" id="IPR001628">
    <property type="entry name" value="Znf_hrmn_rcpt"/>
</dbReference>
<dbReference type="Proteomes" id="UP000515159">
    <property type="component" value="Chromosome 4"/>
</dbReference>
<keyword evidence="4 9" id="KW-0805">Transcription regulation</keyword>
<dbReference type="AlphaFoldDB" id="A0A6P8QBZ1"/>
<feature type="domain" description="Nuclear receptor" evidence="11">
    <location>
        <begin position="34"/>
        <end position="109"/>
    </location>
</feature>
<comment type="subcellular location">
    <subcellularLocation>
        <location evidence="9">Nucleus</location>
    </subcellularLocation>
</comment>
<evidence type="ECO:0000259" key="12">
    <source>
        <dbReference type="PROSITE" id="PS51843"/>
    </source>
</evidence>
<dbReference type="CTD" id="8856"/>
<evidence type="ECO:0000256" key="10">
    <source>
        <dbReference type="SAM" id="MobiDB-lite"/>
    </source>
</evidence>
<dbReference type="RefSeq" id="XP_033796797.1">
    <property type="nucleotide sequence ID" value="XM_033940906.1"/>
</dbReference>
<dbReference type="InterPro" id="IPR050234">
    <property type="entry name" value="Nuclear_hormone_rcpt_NR1"/>
</dbReference>
<feature type="region of interest" description="Disordered" evidence="10">
    <location>
        <begin position="192"/>
        <end position="214"/>
    </location>
</feature>
<dbReference type="GO" id="GO:0045944">
    <property type="term" value="P:positive regulation of transcription by RNA polymerase II"/>
    <property type="evidence" value="ECO:0007669"/>
    <property type="project" value="TreeGrafter"/>
</dbReference>
<dbReference type="Pfam" id="PF00105">
    <property type="entry name" value="zf-C4"/>
    <property type="match status" value="1"/>
</dbReference>
<keyword evidence="13" id="KW-1185">Reference proteome</keyword>
<keyword evidence="3 9" id="KW-0862">Zinc</keyword>
<keyword evidence="6 9" id="KW-0804">Transcription</keyword>
<name>A0A6P8QBZ1_GEOSA</name>
<accession>A0A6P8QBZ1</accession>
<feature type="compositionally biased region" description="Polar residues" evidence="10">
    <location>
        <begin position="195"/>
        <end position="213"/>
    </location>
</feature>
<keyword evidence="7 9" id="KW-0675">Receptor</keyword>
<gene>
    <name evidence="14" type="primary">NR1I2</name>
</gene>
<dbReference type="InterPro" id="IPR013088">
    <property type="entry name" value="Znf_NHR/GATA"/>
</dbReference>
<evidence type="ECO:0000256" key="8">
    <source>
        <dbReference type="ARBA" id="ARBA00023242"/>
    </source>
</evidence>
<dbReference type="GO" id="GO:0000978">
    <property type="term" value="F:RNA polymerase II cis-regulatory region sequence-specific DNA binding"/>
    <property type="evidence" value="ECO:0007669"/>
    <property type="project" value="TreeGrafter"/>
</dbReference>
<dbReference type="SUPFAM" id="SSF57716">
    <property type="entry name" value="Glucocorticoid receptor-like (DNA-binding domain)"/>
    <property type="match status" value="1"/>
</dbReference>
<feature type="domain" description="NR LBD" evidence="12">
    <location>
        <begin position="194"/>
        <end position="382"/>
    </location>
</feature>
<dbReference type="PROSITE" id="PS51843">
    <property type="entry name" value="NR_LBD"/>
    <property type="match status" value="1"/>
</dbReference>
<evidence type="ECO:0000256" key="5">
    <source>
        <dbReference type="ARBA" id="ARBA00023125"/>
    </source>
</evidence>
<keyword evidence="1 9" id="KW-0479">Metal-binding</keyword>
<dbReference type="FunFam" id="3.30.50.10:FF:000033">
    <property type="entry name" value="Nuclear receptor subfamily 1 group I member 2"/>
    <property type="match status" value="1"/>
</dbReference>
<dbReference type="PANTHER" id="PTHR24082:SF39">
    <property type="entry name" value="NUCLEAR RECEPTOR SUBFAMILY 1 GROUP I MEMBER 2"/>
    <property type="match status" value="1"/>
</dbReference>
<protein>
    <submittedName>
        <fullName evidence="14">Nuclear receptor subfamily 1 group I member 2 isoform X2</fullName>
    </submittedName>
</protein>
<dbReference type="Gene3D" id="1.10.565.10">
    <property type="entry name" value="Retinoid X Receptor"/>
    <property type="match status" value="2"/>
</dbReference>
<dbReference type="PROSITE" id="PS51030">
    <property type="entry name" value="NUCLEAR_REC_DBD_2"/>
    <property type="match status" value="1"/>
</dbReference>
<dbReference type="GO" id="GO:0000122">
    <property type="term" value="P:negative regulation of transcription by RNA polymerase II"/>
    <property type="evidence" value="ECO:0007669"/>
    <property type="project" value="TreeGrafter"/>
</dbReference>
<dbReference type="GO" id="GO:0030154">
    <property type="term" value="P:cell differentiation"/>
    <property type="evidence" value="ECO:0007669"/>
    <property type="project" value="TreeGrafter"/>
</dbReference>
<reference evidence="14" key="1">
    <citation type="submission" date="2025-08" db="UniProtKB">
        <authorList>
            <consortium name="RefSeq"/>
        </authorList>
    </citation>
    <scope>IDENTIFICATION</scope>
</reference>
<evidence type="ECO:0000259" key="11">
    <source>
        <dbReference type="PROSITE" id="PS51030"/>
    </source>
</evidence>
<dbReference type="GeneID" id="117358946"/>
<evidence type="ECO:0000256" key="6">
    <source>
        <dbReference type="ARBA" id="ARBA00023163"/>
    </source>
</evidence>
<evidence type="ECO:0000256" key="9">
    <source>
        <dbReference type="RuleBase" id="RU004334"/>
    </source>
</evidence>
<dbReference type="Gene3D" id="3.30.50.10">
    <property type="entry name" value="Erythroid Transcription Factor GATA-1, subunit A"/>
    <property type="match status" value="1"/>
</dbReference>
<dbReference type="PRINTS" id="PR00047">
    <property type="entry name" value="STROIDFINGER"/>
</dbReference>
<sequence length="382" mass="43838">MLNFTDTLLPEGEEEEEASLSCDTGIDKVEDAESKVCRVCGDKATGYHFNVMTCEGCKGFFRRAMKRRIQLDCPFRSSCVITKSNRRRCQSCRLKKCLDIGMRKEMIMSDEAVEHRRALIKRKKQPCQAPASPEEKRFSSEQQVLIKELVEAQIKSFDILFANFQHFRPIKRSPSMVRDSMDGFFCGSMRERTGSDSSRSSVETVHTDCSSRSPGERGTHCIYTMLPHVSDLSTYMIKGVIKFAKFIPYFRELHIEDQISLLKGATFELSQIRFNMVFSVETGKWECGKLSYSIEDAIHYRPGIIHHHPIDQIQEKMAITLKAYIDIKRPQSMSKLLFPKIMALLTEIRSMNNEFCKQVLQIQAIQPDVTPLMMEVFSMAGD</sequence>
<keyword evidence="5 9" id="KW-0238">DNA-binding</keyword>
<dbReference type="SUPFAM" id="SSF48508">
    <property type="entry name" value="Nuclear receptor ligand-binding domain"/>
    <property type="match status" value="1"/>
</dbReference>
<keyword evidence="8 9" id="KW-0539">Nucleus</keyword>
<evidence type="ECO:0000313" key="13">
    <source>
        <dbReference type="Proteomes" id="UP000515159"/>
    </source>
</evidence>
<dbReference type="GO" id="GO:0005634">
    <property type="term" value="C:nucleus"/>
    <property type="evidence" value="ECO:0007669"/>
    <property type="project" value="UniProtKB-SubCell"/>
</dbReference>
<dbReference type="InterPro" id="IPR000536">
    <property type="entry name" value="Nucl_hrmn_rcpt_lig-bd"/>
</dbReference>
<dbReference type="PROSITE" id="PS00031">
    <property type="entry name" value="NUCLEAR_REC_DBD_1"/>
    <property type="match status" value="1"/>
</dbReference>
<dbReference type="Pfam" id="PF00104">
    <property type="entry name" value="Hormone_recep"/>
    <property type="match status" value="1"/>
</dbReference>